<feature type="domain" description="Response regulatory" evidence="3">
    <location>
        <begin position="11"/>
        <end position="130"/>
    </location>
</feature>
<evidence type="ECO:0000313" key="4">
    <source>
        <dbReference type="EMBL" id="SBT08976.1"/>
    </source>
</evidence>
<dbReference type="SUPFAM" id="SSF52172">
    <property type="entry name" value="CheY-like"/>
    <property type="match status" value="1"/>
</dbReference>
<evidence type="ECO:0000256" key="1">
    <source>
        <dbReference type="PROSITE-ProRule" id="PRU00169"/>
    </source>
</evidence>
<accession>A0A1A8XW86</accession>
<dbReference type="PROSITE" id="PS50005">
    <property type="entry name" value="TPR"/>
    <property type="match status" value="1"/>
</dbReference>
<dbReference type="InterPro" id="IPR011990">
    <property type="entry name" value="TPR-like_helical_dom_sf"/>
</dbReference>
<dbReference type="InterPro" id="IPR052048">
    <property type="entry name" value="ST_Response_Regulator"/>
</dbReference>
<keyword evidence="1" id="KW-0597">Phosphoprotein</keyword>
<dbReference type="AlphaFoldDB" id="A0A1A8XW86"/>
<evidence type="ECO:0000256" key="2">
    <source>
        <dbReference type="PROSITE-ProRule" id="PRU00339"/>
    </source>
</evidence>
<dbReference type="PROSITE" id="PS50110">
    <property type="entry name" value="RESPONSE_REGULATORY"/>
    <property type="match status" value="1"/>
</dbReference>
<keyword evidence="5" id="KW-1185">Reference proteome</keyword>
<dbReference type="SMART" id="SM00448">
    <property type="entry name" value="REC"/>
    <property type="match status" value="1"/>
</dbReference>
<proteinExistence type="predicted"/>
<dbReference type="EMBL" id="FLQX01000145">
    <property type="protein sequence ID" value="SBT08976.1"/>
    <property type="molecule type" value="Genomic_DNA"/>
</dbReference>
<reference evidence="4 5" key="1">
    <citation type="submission" date="2016-06" db="EMBL/GenBank/DDBJ databases">
        <authorList>
            <person name="Kjaerup R.B."/>
            <person name="Dalgaard T.S."/>
            <person name="Juul-Madsen H.R."/>
        </authorList>
    </citation>
    <scope>NUCLEOTIDE SEQUENCE [LARGE SCALE GENOMIC DNA]</scope>
    <source>
        <strain evidence="4">3</strain>
    </source>
</reference>
<dbReference type="Gene3D" id="3.40.50.2300">
    <property type="match status" value="1"/>
</dbReference>
<gene>
    <name evidence="4" type="ORF">ACCAA_660038</name>
</gene>
<dbReference type="InterPro" id="IPR001789">
    <property type="entry name" value="Sig_transdc_resp-reg_receiver"/>
</dbReference>
<dbReference type="PANTHER" id="PTHR43228">
    <property type="entry name" value="TWO-COMPONENT RESPONSE REGULATOR"/>
    <property type="match status" value="1"/>
</dbReference>
<dbReference type="Proteomes" id="UP000199169">
    <property type="component" value="Unassembled WGS sequence"/>
</dbReference>
<dbReference type="PANTHER" id="PTHR43228:SF1">
    <property type="entry name" value="TWO-COMPONENT RESPONSE REGULATOR ARR22"/>
    <property type="match status" value="1"/>
</dbReference>
<evidence type="ECO:0000313" key="5">
    <source>
        <dbReference type="Proteomes" id="UP000199169"/>
    </source>
</evidence>
<sequence length="540" mass="58662">MSIQTPYRDKRILILDDLPEMRSSLRSQVGSLGCETIAVSSTVKDALEQLKAQPFDVILCDYYLAGGTDGQQFLEFLRSRNVIGRGVLFMMITAEKGYESVVTAAECMPDDYLLKPFTADTLKMRLERLFEKKKRLARVDQMQDAGDWAEVIAACDEIIAARDRYLVDVMRIKGNALLQAGQAEGAVGFYEQVLVMRSMPWAKLGLAHALRKKGDTVRCKETLNELIAESPRLMAAYDLLGQVHLATGDAAAAMAILDSACTVSPNSLARHRAIATAAEVNGDFSRVEQALGQVIKRTRHSPLRETSDFARLGNALTEMGEPGRAVALLEEVRTSFRDDANNPLLAAIEAVAQQKAGHPDKAAAALARATQADRSALPEAVLLAVAKACLTIGNQDAARDILKNLVQSNPESKELHGRIVAVLSEHGAPELAKQLVKESIREIIKINDDAVLRAKAGELSVAAEMLTAAAHRVPGNMQVVSNAAVALLFDVFKNGLDAAKLRTAQAFQQAVQAHAPTHPKLADMAELMTRIRAKYAKAHK</sequence>
<name>A0A1A8XW86_9PROT</name>
<dbReference type="SUPFAM" id="SSF48452">
    <property type="entry name" value="TPR-like"/>
    <property type="match status" value="1"/>
</dbReference>
<evidence type="ECO:0000259" key="3">
    <source>
        <dbReference type="PROSITE" id="PS50110"/>
    </source>
</evidence>
<protein>
    <submittedName>
        <fullName evidence="4">Putative Response regulator receiver protein</fullName>
    </submittedName>
</protein>
<organism evidence="4 5">
    <name type="scientific">Candidatus Accumulibacter aalborgensis</name>
    <dbReference type="NCBI Taxonomy" id="1860102"/>
    <lineage>
        <taxon>Bacteria</taxon>
        <taxon>Pseudomonadati</taxon>
        <taxon>Pseudomonadota</taxon>
        <taxon>Betaproteobacteria</taxon>
        <taxon>Candidatus Accumulibacter</taxon>
    </lineage>
</organism>
<dbReference type="Pfam" id="PF13432">
    <property type="entry name" value="TPR_16"/>
    <property type="match status" value="2"/>
</dbReference>
<dbReference type="InterPro" id="IPR011006">
    <property type="entry name" value="CheY-like_superfamily"/>
</dbReference>
<dbReference type="InterPro" id="IPR019734">
    <property type="entry name" value="TPR_rpt"/>
</dbReference>
<dbReference type="RefSeq" id="WP_186408559.1">
    <property type="nucleotide sequence ID" value="NZ_FLQX01000145.1"/>
</dbReference>
<feature type="repeat" description="TPR" evidence="2">
    <location>
        <begin position="234"/>
        <end position="267"/>
    </location>
</feature>
<dbReference type="STRING" id="1860102.ACCAA_660038"/>
<dbReference type="Pfam" id="PF00072">
    <property type="entry name" value="Response_reg"/>
    <property type="match status" value="1"/>
</dbReference>
<feature type="modified residue" description="4-aspartylphosphate" evidence="1">
    <location>
        <position position="61"/>
    </location>
</feature>
<dbReference type="GO" id="GO:0000160">
    <property type="term" value="P:phosphorelay signal transduction system"/>
    <property type="evidence" value="ECO:0007669"/>
    <property type="project" value="InterPro"/>
</dbReference>
<keyword evidence="2" id="KW-0802">TPR repeat</keyword>
<dbReference type="Gene3D" id="1.25.40.10">
    <property type="entry name" value="Tetratricopeptide repeat domain"/>
    <property type="match status" value="2"/>
</dbReference>